<dbReference type="EC" id="2.7.13.3" evidence="3"/>
<dbReference type="Gene3D" id="3.30.565.10">
    <property type="entry name" value="Histidine kinase-like ATPase, C-terminal domain"/>
    <property type="match status" value="1"/>
</dbReference>
<evidence type="ECO:0000256" key="10">
    <source>
        <dbReference type="ARBA" id="ARBA00023012"/>
    </source>
</evidence>
<dbReference type="SUPFAM" id="SSF103190">
    <property type="entry name" value="Sensory domain-like"/>
    <property type="match status" value="1"/>
</dbReference>
<dbReference type="PROSITE" id="PS50109">
    <property type="entry name" value="HIS_KIN"/>
    <property type="match status" value="1"/>
</dbReference>
<evidence type="ECO:0000259" key="13">
    <source>
        <dbReference type="PROSITE" id="PS50109"/>
    </source>
</evidence>
<evidence type="ECO:0000256" key="12">
    <source>
        <dbReference type="SAM" id="Phobius"/>
    </source>
</evidence>
<protein>
    <recommendedName>
        <fullName evidence="3">histidine kinase</fullName>
        <ecNumber evidence="3">2.7.13.3</ecNumber>
    </recommendedName>
</protein>
<dbReference type="SMART" id="SM00387">
    <property type="entry name" value="HATPase_c"/>
    <property type="match status" value="1"/>
</dbReference>
<feature type="domain" description="Histidine kinase" evidence="13">
    <location>
        <begin position="443"/>
        <end position="654"/>
    </location>
</feature>
<name>A0ABV2R298_9HYPH</name>
<dbReference type="PANTHER" id="PTHR43711:SF28">
    <property type="entry name" value="SENSOR HISTIDINE KINASE YXDK"/>
    <property type="match status" value="1"/>
</dbReference>
<comment type="catalytic activity">
    <reaction evidence="1">
        <text>ATP + protein L-histidine = ADP + protein N-phospho-L-histidine.</text>
        <dbReference type="EC" id="2.7.13.3"/>
    </reaction>
</comment>
<keyword evidence="9 12" id="KW-1133">Transmembrane helix</keyword>
<keyword evidence="10" id="KW-0902">Two-component regulatory system</keyword>
<dbReference type="Gene3D" id="1.10.287.130">
    <property type="match status" value="1"/>
</dbReference>
<sequence length="657" mass="71873">MTSVERDKAALDGPLHAEADGSGGLPQQRKRHRLSRVHRVTIGAAVAWLLLVAGMGWWMSQRILTEQTDSLAASAEYEAITTARIMDRLFAEMVSVSNMVASQGQVIELAARYLTDPPGTAELTRQQRAAQFTRDPLVRQVGDFMNALAADLGYARIYMNNMSYDTITASNWAEPQSIVGMIYSGRPYLINALRNGKGSSFGIARINKTPSYFVASRINDANGAPQGVVTVKFDAPDVAHYLTGRHIALVVNRQGRVITTSSKPYMLRNVAALLPPGAIDPSDGEEETGEPLDVRSTTDARQADHWLIEGRPYLLRAQSLANTPYHLLTLASLDELAPMRRQHWMMAGLTAGFGLALILLCGHLATQISERRLREEQYRIIAISQAAERDLMIKVQERTTELSQSNATLKAEMGRRHLLEVKLRQSLDSLNDALSQQRDFLALVSHEFRGPLAVIAAAADNLSHSAIEGTDDIRARTTKIRETVRRLSMLIENVLAGDRLDAGGPHTAIGRFDLNATLQTAKAGLDDVAASRVDFTPGDEAIVKGDRYLLEIVLQNLIQNALKYSPPTSPVTVQLSVDAATAFVTVTDRGAGVPPDAHAFIFLKYYRARGQRVNGSGLGLYISREIARQHGGDLTLVASDTSGSTFRLSLPLVRTFS</sequence>
<dbReference type="InterPro" id="IPR005467">
    <property type="entry name" value="His_kinase_dom"/>
</dbReference>
<dbReference type="InterPro" id="IPR029151">
    <property type="entry name" value="Sensor-like_sf"/>
</dbReference>
<organism evidence="14 15">
    <name type="scientific">Kaistia defluvii</name>
    <dbReference type="NCBI Taxonomy" id="410841"/>
    <lineage>
        <taxon>Bacteria</taxon>
        <taxon>Pseudomonadati</taxon>
        <taxon>Pseudomonadota</taxon>
        <taxon>Alphaproteobacteria</taxon>
        <taxon>Hyphomicrobiales</taxon>
        <taxon>Kaistiaceae</taxon>
        <taxon>Kaistia</taxon>
    </lineage>
</organism>
<feature type="compositionally biased region" description="Basic and acidic residues" evidence="11">
    <location>
        <begin position="1"/>
        <end position="19"/>
    </location>
</feature>
<keyword evidence="4" id="KW-1003">Cell membrane</keyword>
<evidence type="ECO:0000313" key="14">
    <source>
        <dbReference type="EMBL" id="MET4635369.1"/>
    </source>
</evidence>
<keyword evidence="8 14" id="KW-0418">Kinase</keyword>
<evidence type="ECO:0000256" key="11">
    <source>
        <dbReference type="SAM" id="MobiDB-lite"/>
    </source>
</evidence>
<evidence type="ECO:0000256" key="9">
    <source>
        <dbReference type="ARBA" id="ARBA00022989"/>
    </source>
</evidence>
<dbReference type="SMART" id="SM00388">
    <property type="entry name" value="HisKA"/>
    <property type="match status" value="1"/>
</dbReference>
<dbReference type="PRINTS" id="PR00344">
    <property type="entry name" value="BCTRLSENSOR"/>
</dbReference>
<dbReference type="EMBL" id="JBEPSM010000002">
    <property type="protein sequence ID" value="MET4635369.1"/>
    <property type="molecule type" value="Genomic_DNA"/>
</dbReference>
<keyword evidence="15" id="KW-1185">Reference proteome</keyword>
<keyword evidence="5" id="KW-0597">Phosphoprotein</keyword>
<feature type="region of interest" description="Disordered" evidence="11">
    <location>
        <begin position="1"/>
        <end position="30"/>
    </location>
</feature>
<dbReference type="GO" id="GO:0016301">
    <property type="term" value="F:kinase activity"/>
    <property type="evidence" value="ECO:0007669"/>
    <property type="project" value="UniProtKB-KW"/>
</dbReference>
<dbReference type="Proteomes" id="UP001549321">
    <property type="component" value="Unassembled WGS sequence"/>
</dbReference>
<evidence type="ECO:0000256" key="7">
    <source>
        <dbReference type="ARBA" id="ARBA00022692"/>
    </source>
</evidence>
<reference evidence="14 15" key="1">
    <citation type="submission" date="2024-06" db="EMBL/GenBank/DDBJ databases">
        <title>Sorghum-associated microbial communities from plants grown in Nebraska, USA.</title>
        <authorList>
            <person name="Schachtman D."/>
        </authorList>
    </citation>
    <scope>NUCLEOTIDE SEQUENCE [LARGE SCALE GENOMIC DNA]</scope>
    <source>
        <strain evidence="14 15">3207</strain>
    </source>
</reference>
<comment type="subcellular location">
    <subcellularLocation>
        <location evidence="2">Cell membrane</location>
        <topology evidence="2">Multi-pass membrane protein</topology>
    </subcellularLocation>
</comment>
<evidence type="ECO:0000256" key="2">
    <source>
        <dbReference type="ARBA" id="ARBA00004651"/>
    </source>
</evidence>
<dbReference type="CDD" id="cd00075">
    <property type="entry name" value="HATPase"/>
    <property type="match status" value="1"/>
</dbReference>
<dbReference type="Pfam" id="PF02518">
    <property type="entry name" value="HATPase_c"/>
    <property type="match status" value="1"/>
</dbReference>
<dbReference type="InterPro" id="IPR050736">
    <property type="entry name" value="Sensor_HK_Regulatory"/>
</dbReference>
<evidence type="ECO:0000313" key="15">
    <source>
        <dbReference type="Proteomes" id="UP001549321"/>
    </source>
</evidence>
<dbReference type="InterPro" id="IPR036890">
    <property type="entry name" value="HATPase_C_sf"/>
</dbReference>
<dbReference type="InterPro" id="IPR003661">
    <property type="entry name" value="HisK_dim/P_dom"/>
</dbReference>
<feature type="transmembrane region" description="Helical" evidence="12">
    <location>
        <begin position="37"/>
        <end position="59"/>
    </location>
</feature>
<proteinExistence type="predicted"/>
<evidence type="ECO:0000256" key="8">
    <source>
        <dbReference type="ARBA" id="ARBA00022777"/>
    </source>
</evidence>
<keyword evidence="6" id="KW-0808">Transferase</keyword>
<dbReference type="SUPFAM" id="SSF47384">
    <property type="entry name" value="Homodimeric domain of signal transducing histidine kinase"/>
    <property type="match status" value="1"/>
</dbReference>
<dbReference type="PANTHER" id="PTHR43711">
    <property type="entry name" value="TWO-COMPONENT HISTIDINE KINASE"/>
    <property type="match status" value="1"/>
</dbReference>
<dbReference type="InterPro" id="IPR004358">
    <property type="entry name" value="Sig_transdc_His_kin-like_C"/>
</dbReference>
<dbReference type="SUPFAM" id="SSF55874">
    <property type="entry name" value="ATPase domain of HSP90 chaperone/DNA topoisomerase II/histidine kinase"/>
    <property type="match status" value="1"/>
</dbReference>
<dbReference type="InterPro" id="IPR036097">
    <property type="entry name" value="HisK_dim/P_sf"/>
</dbReference>
<feature type="transmembrane region" description="Helical" evidence="12">
    <location>
        <begin position="344"/>
        <end position="365"/>
    </location>
</feature>
<evidence type="ECO:0000256" key="4">
    <source>
        <dbReference type="ARBA" id="ARBA00022475"/>
    </source>
</evidence>
<dbReference type="InterPro" id="IPR003594">
    <property type="entry name" value="HATPase_dom"/>
</dbReference>
<dbReference type="RefSeq" id="WP_354552671.1">
    <property type="nucleotide sequence ID" value="NZ_JBEPSM010000002.1"/>
</dbReference>
<feature type="region of interest" description="Disordered" evidence="11">
    <location>
        <begin position="278"/>
        <end position="298"/>
    </location>
</feature>
<evidence type="ECO:0000256" key="3">
    <source>
        <dbReference type="ARBA" id="ARBA00012438"/>
    </source>
</evidence>
<dbReference type="Gene3D" id="3.30.450.20">
    <property type="entry name" value="PAS domain"/>
    <property type="match status" value="1"/>
</dbReference>
<evidence type="ECO:0000256" key="5">
    <source>
        <dbReference type="ARBA" id="ARBA00022553"/>
    </source>
</evidence>
<dbReference type="Pfam" id="PF00512">
    <property type="entry name" value="HisKA"/>
    <property type="match status" value="1"/>
</dbReference>
<gene>
    <name evidence="14" type="ORF">ABIE08_003315</name>
</gene>
<accession>A0ABV2R298</accession>
<evidence type="ECO:0000256" key="1">
    <source>
        <dbReference type="ARBA" id="ARBA00000085"/>
    </source>
</evidence>
<comment type="caution">
    <text evidence="14">The sequence shown here is derived from an EMBL/GenBank/DDBJ whole genome shotgun (WGS) entry which is preliminary data.</text>
</comment>
<keyword evidence="7 12" id="KW-0812">Transmembrane</keyword>
<keyword evidence="12" id="KW-0472">Membrane</keyword>
<dbReference type="CDD" id="cd00082">
    <property type="entry name" value="HisKA"/>
    <property type="match status" value="1"/>
</dbReference>
<evidence type="ECO:0000256" key="6">
    <source>
        <dbReference type="ARBA" id="ARBA00022679"/>
    </source>
</evidence>